<feature type="transmembrane region" description="Helical" evidence="1">
    <location>
        <begin position="33"/>
        <end position="51"/>
    </location>
</feature>
<evidence type="ECO:0000256" key="1">
    <source>
        <dbReference type="SAM" id="Phobius"/>
    </source>
</evidence>
<dbReference type="RefSeq" id="WP_342808946.1">
    <property type="nucleotide sequence ID" value="NZ_JAOPJZ010000008.1"/>
</dbReference>
<keyword evidence="1" id="KW-0472">Membrane</keyword>
<keyword evidence="1" id="KW-1133">Transmembrane helix</keyword>
<proteinExistence type="predicted"/>
<name>A0AAP2Z8P2_9EURY</name>
<dbReference type="Proteomes" id="UP001321047">
    <property type="component" value="Unassembled WGS sequence"/>
</dbReference>
<dbReference type="AlphaFoldDB" id="A0AAP2Z8P2"/>
<gene>
    <name evidence="3" type="ORF">OB919_11535</name>
</gene>
<reference evidence="3 4" key="1">
    <citation type="submission" date="2022-09" db="EMBL/GenBank/DDBJ databases">
        <title>Enrichment on poylsaccharides allowed isolation of novel metabolic and taxonomic groups of Haloarchaea.</title>
        <authorList>
            <person name="Sorokin D.Y."/>
            <person name="Elcheninov A.G."/>
            <person name="Khizhniak T.V."/>
            <person name="Kolganova T.V."/>
            <person name="Kublanov I.V."/>
        </authorList>
    </citation>
    <scope>NUCLEOTIDE SEQUENCE [LARGE SCALE GENOMIC DNA]</scope>
    <source>
        <strain evidence="3 4">AArc-curdl1</strain>
    </source>
</reference>
<protein>
    <submittedName>
        <fullName evidence="3">PH domain-containing protein</fullName>
    </submittedName>
</protein>
<accession>A0AAP2Z8P2</accession>
<keyword evidence="1" id="KW-0812">Transmembrane</keyword>
<keyword evidence="4" id="KW-1185">Reference proteome</keyword>
<feature type="transmembrane region" description="Helical" evidence="1">
    <location>
        <begin position="57"/>
        <end position="80"/>
    </location>
</feature>
<dbReference type="PANTHER" id="PTHR37938">
    <property type="entry name" value="BLL0215 PROTEIN"/>
    <property type="match status" value="1"/>
</dbReference>
<dbReference type="Pfam" id="PF03703">
    <property type="entry name" value="bPH_2"/>
    <property type="match status" value="1"/>
</dbReference>
<organism evidence="3 4">
    <name type="scientific">Natronosalvus hydrolyticus</name>
    <dbReference type="NCBI Taxonomy" id="2979988"/>
    <lineage>
        <taxon>Archaea</taxon>
        <taxon>Methanobacteriati</taxon>
        <taxon>Methanobacteriota</taxon>
        <taxon>Stenosarchaea group</taxon>
        <taxon>Halobacteria</taxon>
        <taxon>Halobacteriales</taxon>
        <taxon>Natrialbaceae</taxon>
        <taxon>Natronosalvus</taxon>
    </lineage>
</organism>
<evidence type="ECO:0000259" key="2">
    <source>
        <dbReference type="Pfam" id="PF03703"/>
    </source>
</evidence>
<dbReference type="InterPro" id="IPR005182">
    <property type="entry name" value="YdbS-like_PH"/>
</dbReference>
<evidence type="ECO:0000313" key="3">
    <source>
        <dbReference type="EMBL" id="MCU4752616.1"/>
    </source>
</evidence>
<feature type="domain" description="YdbS-like PH" evidence="2">
    <location>
        <begin position="80"/>
        <end position="152"/>
    </location>
</feature>
<evidence type="ECO:0000313" key="4">
    <source>
        <dbReference type="Proteomes" id="UP001321047"/>
    </source>
</evidence>
<sequence>MSEGFEAAWLHLADGEEVVWESRPHPISMGWRLPIGGGLILFGLVFLVWTATNGNELVTATGLVFSGVGLGVVLVAYVFWTNTRYVITSGELYRKHGVISRDVTQFRLDRIQNTSLRQSYFGRLLGYGELTVYTAGSADPELTFRYTPRPERAAGMLNEQLEAGSRTESGRE</sequence>
<dbReference type="EMBL" id="JAOPJZ010000008">
    <property type="protein sequence ID" value="MCU4752616.1"/>
    <property type="molecule type" value="Genomic_DNA"/>
</dbReference>
<comment type="caution">
    <text evidence="3">The sequence shown here is derived from an EMBL/GenBank/DDBJ whole genome shotgun (WGS) entry which is preliminary data.</text>
</comment>
<dbReference type="PANTHER" id="PTHR37938:SF1">
    <property type="entry name" value="BLL0215 PROTEIN"/>
    <property type="match status" value="1"/>
</dbReference>